<name>A0A6M3XU60_9ZZZZ</name>
<feature type="compositionally biased region" description="Low complexity" evidence="1">
    <location>
        <begin position="262"/>
        <end position="279"/>
    </location>
</feature>
<accession>A0A6M3XU60</accession>
<feature type="compositionally biased region" description="Basic and acidic residues" evidence="1">
    <location>
        <begin position="200"/>
        <end position="219"/>
    </location>
</feature>
<feature type="region of interest" description="Disordered" evidence="1">
    <location>
        <begin position="262"/>
        <end position="286"/>
    </location>
</feature>
<dbReference type="AlphaFoldDB" id="A0A6M3XU60"/>
<evidence type="ECO:0000256" key="1">
    <source>
        <dbReference type="SAM" id="MobiDB-lite"/>
    </source>
</evidence>
<protein>
    <submittedName>
        <fullName evidence="2">Putative DNA binding, helix-turn-helix domain containing protein</fullName>
    </submittedName>
</protein>
<sequence length="286" mass="31398">MPRRRDAQRRSELHAQMRLSGAHRLLDLVLMACASAEGVVEVTQEVLMTRTGYSRRHVYSLRQELVRLGLWTDNRSPDGMVGYQMADGNPSAQELPSKHTLDDVFELQVDHAREFGYPEPTQAAEGAIAGRALEALEAFGPERCQHAHIGHRLRCQAWAGGSKYASFHFCYPRDSDGRLERTWFQDMIQQGAVVAGQRSALEDRRNRQAEEAKAQEARCQEAVTPESRASAKAKAREICEQLKRDFGSSLVLRVVPGAVQCASSGPGAGPVAANATAGSKTSGDEP</sequence>
<organism evidence="2">
    <name type="scientific">viral metagenome</name>
    <dbReference type="NCBI Taxonomy" id="1070528"/>
    <lineage>
        <taxon>unclassified sequences</taxon>
        <taxon>metagenomes</taxon>
        <taxon>organismal metagenomes</taxon>
    </lineage>
</organism>
<proteinExistence type="predicted"/>
<dbReference type="EMBL" id="MT144843">
    <property type="protein sequence ID" value="QJI00324.1"/>
    <property type="molecule type" value="Genomic_DNA"/>
</dbReference>
<feature type="region of interest" description="Disordered" evidence="1">
    <location>
        <begin position="197"/>
        <end position="227"/>
    </location>
</feature>
<gene>
    <name evidence="2" type="ORF">TM448B01923_0012</name>
</gene>
<evidence type="ECO:0000313" key="2">
    <source>
        <dbReference type="EMBL" id="QJI00324.1"/>
    </source>
</evidence>
<reference evidence="2" key="1">
    <citation type="submission" date="2020-03" db="EMBL/GenBank/DDBJ databases">
        <title>The deep terrestrial virosphere.</title>
        <authorList>
            <person name="Holmfeldt K."/>
            <person name="Nilsson E."/>
            <person name="Simone D."/>
            <person name="Lopez-Fernandez M."/>
            <person name="Wu X."/>
            <person name="de Brujin I."/>
            <person name="Lundin D."/>
            <person name="Andersson A."/>
            <person name="Bertilsson S."/>
            <person name="Dopson M."/>
        </authorList>
    </citation>
    <scope>NUCLEOTIDE SEQUENCE</scope>
    <source>
        <strain evidence="2">TM448B01923</strain>
    </source>
</reference>